<organism evidence="2 3">
    <name type="scientific">Streptomyces enissocaesilis</name>
    <dbReference type="NCBI Taxonomy" id="332589"/>
    <lineage>
        <taxon>Bacteria</taxon>
        <taxon>Bacillati</taxon>
        <taxon>Actinomycetota</taxon>
        <taxon>Actinomycetes</taxon>
        <taxon>Kitasatosporales</taxon>
        <taxon>Streptomycetaceae</taxon>
        <taxon>Streptomyces</taxon>
        <taxon>Streptomyces rochei group</taxon>
    </lineage>
</organism>
<keyword evidence="3" id="KW-1185">Reference proteome</keyword>
<dbReference type="EMBL" id="BAAAUD010000039">
    <property type="protein sequence ID" value="GAA2949816.1"/>
    <property type="molecule type" value="Genomic_DNA"/>
</dbReference>
<evidence type="ECO:0000256" key="1">
    <source>
        <dbReference type="SAM" id="MobiDB-lite"/>
    </source>
</evidence>
<gene>
    <name evidence="2" type="ORF">GCM10010446_38730</name>
</gene>
<feature type="region of interest" description="Disordered" evidence="1">
    <location>
        <begin position="1"/>
        <end position="32"/>
    </location>
</feature>
<feature type="compositionally biased region" description="Polar residues" evidence="1">
    <location>
        <begin position="17"/>
        <end position="26"/>
    </location>
</feature>
<comment type="caution">
    <text evidence="2">The sequence shown here is derived from an EMBL/GenBank/DDBJ whole genome shotgun (WGS) entry which is preliminary data.</text>
</comment>
<reference evidence="3" key="1">
    <citation type="journal article" date="2019" name="Int. J. Syst. Evol. Microbiol.">
        <title>The Global Catalogue of Microorganisms (GCM) 10K type strain sequencing project: providing services to taxonomists for standard genome sequencing and annotation.</title>
        <authorList>
            <consortium name="The Broad Institute Genomics Platform"/>
            <consortium name="The Broad Institute Genome Sequencing Center for Infectious Disease"/>
            <person name="Wu L."/>
            <person name="Ma J."/>
        </authorList>
    </citation>
    <scope>NUCLEOTIDE SEQUENCE [LARGE SCALE GENOMIC DNA]</scope>
    <source>
        <strain evidence="3">JCM 9088</strain>
    </source>
</reference>
<name>A0ABP6JVR2_9ACTN</name>
<feature type="compositionally biased region" description="Basic and acidic residues" evidence="1">
    <location>
        <begin position="1"/>
        <end position="16"/>
    </location>
</feature>
<evidence type="ECO:0000313" key="3">
    <source>
        <dbReference type="Proteomes" id="UP001500403"/>
    </source>
</evidence>
<accession>A0ABP6JVR2</accession>
<protein>
    <submittedName>
        <fullName evidence="2">Uncharacterized protein</fullName>
    </submittedName>
</protein>
<sequence>MKKHENDMDESRDQTQNHDGAQSCLQCTGAPLPHAGDDRLVMTFLRGRSGIGPLEFLRVR</sequence>
<evidence type="ECO:0000313" key="2">
    <source>
        <dbReference type="EMBL" id="GAA2949816.1"/>
    </source>
</evidence>
<dbReference type="Proteomes" id="UP001500403">
    <property type="component" value="Unassembled WGS sequence"/>
</dbReference>
<proteinExistence type="predicted"/>